<evidence type="ECO:0008006" key="3">
    <source>
        <dbReference type="Google" id="ProtNLM"/>
    </source>
</evidence>
<accession>A0A508X001</accession>
<evidence type="ECO:0000256" key="1">
    <source>
        <dbReference type="SAM" id="Phobius"/>
    </source>
</evidence>
<protein>
    <recommendedName>
        <fullName evidence="3">Transmembrane protein</fullName>
    </recommendedName>
</protein>
<gene>
    <name evidence="2" type="ORF">EMEDMD4_440121</name>
</gene>
<sequence length="131" mass="14204">MLRTSTIALGRPCAYLLRRMSRKGERMRLLLRFASFLALMAAVFAGTIDSIQSVAASEPVVTSLAEGIAAIGSDALNWVQSLQRTGAGPAIWLRALHWILAQPAFAVFLCVALLLWMAGYRRKPAAGRFAA</sequence>
<proteinExistence type="predicted"/>
<keyword evidence="1" id="KW-0812">Transmembrane</keyword>
<dbReference type="EMBL" id="CABFNB010000111">
    <property type="protein sequence ID" value="VTZ62807.1"/>
    <property type="molecule type" value="Genomic_DNA"/>
</dbReference>
<dbReference type="Proteomes" id="UP000507954">
    <property type="component" value="Unassembled WGS sequence"/>
</dbReference>
<organism evidence="2">
    <name type="scientific">Sinorhizobium medicae</name>
    <dbReference type="NCBI Taxonomy" id="110321"/>
    <lineage>
        <taxon>Bacteria</taxon>
        <taxon>Pseudomonadati</taxon>
        <taxon>Pseudomonadota</taxon>
        <taxon>Alphaproteobacteria</taxon>
        <taxon>Hyphomicrobiales</taxon>
        <taxon>Rhizobiaceae</taxon>
        <taxon>Sinorhizobium/Ensifer group</taxon>
        <taxon>Sinorhizobium</taxon>
    </lineage>
</organism>
<feature type="transmembrane region" description="Helical" evidence="1">
    <location>
        <begin position="95"/>
        <end position="118"/>
    </location>
</feature>
<reference evidence="2" key="1">
    <citation type="submission" date="2019-06" db="EMBL/GenBank/DDBJ databases">
        <authorList>
            <person name="Le Quere A."/>
            <person name="Colella S."/>
        </authorList>
    </citation>
    <scope>NUCLEOTIDE SEQUENCE</scope>
    <source>
        <strain evidence="2">EmedicaeMD41</strain>
    </source>
</reference>
<evidence type="ECO:0000313" key="2">
    <source>
        <dbReference type="EMBL" id="VTZ62807.1"/>
    </source>
</evidence>
<keyword evidence="1" id="KW-0472">Membrane</keyword>
<keyword evidence="1" id="KW-1133">Transmembrane helix</keyword>
<name>A0A508X001_9HYPH</name>
<dbReference type="AlphaFoldDB" id="A0A508X001"/>